<dbReference type="Proteomes" id="UP000466345">
    <property type="component" value="Unassembled WGS sequence"/>
</dbReference>
<keyword evidence="2" id="KW-1185">Reference proteome</keyword>
<dbReference type="AlphaFoldDB" id="A0A7K0CMA1"/>
<evidence type="ECO:0000313" key="2">
    <source>
        <dbReference type="Proteomes" id="UP000466345"/>
    </source>
</evidence>
<organism evidence="1 2">
    <name type="scientific">Streptomyces smaragdinus</name>
    <dbReference type="NCBI Taxonomy" id="2585196"/>
    <lineage>
        <taxon>Bacteria</taxon>
        <taxon>Bacillati</taxon>
        <taxon>Actinomycetota</taxon>
        <taxon>Actinomycetes</taxon>
        <taxon>Kitasatosporales</taxon>
        <taxon>Streptomycetaceae</taxon>
        <taxon>Streptomyces</taxon>
    </lineage>
</organism>
<dbReference type="RefSeq" id="WP_153454554.1">
    <property type="nucleotide sequence ID" value="NZ_WEGJ01000018.1"/>
</dbReference>
<proteinExistence type="predicted"/>
<name>A0A7K0CMA1_9ACTN</name>
<protein>
    <submittedName>
        <fullName evidence="1">Uncharacterized protein</fullName>
    </submittedName>
</protein>
<gene>
    <name evidence="1" type="ORF">SRB5_43140</name>
</gene>
<comment type="caution">
    <text evidence="1">The sequence shown here is derived from an EMBL/GenBank/DDBJ whole genome shotgun (WGS) entry which is preliminary data.</text>
</comment>
<dbReference type="OrthoDB" id="9882122at2"/>
<accession>A0A7K0CMA1</accession>
<sequence>MDRAEHDITTELVNVAGLSMDELMRCPSGDLDQSVRRLLLHVDLPVPLTAAQNSGSC</sequence>
<evidence type="ECO:0000313" key="1">
    <source>
        <dbReference type="EMBL" id="MQY14152.1"/>
    </source>
</evidence>
<reference evidence="1 2" key="1">
    <citation type="submission" date="2019-10" db="EMBL/GenBank/DDBJ databases">
        <title>Streptomyces smaragdinus sp. nov. and Streptomyces fabii sp. nov., isolated from the gut of fungus growing-termite Macrotermes natalensis.</title>
        <authorList>
            <person name="Schwitalla J."/>
            <person name="Benndorf R."/>
            <person name="Martin K."/>
            <person name="De Beer W."/>
            <person name="Kaster A.-K."/>
            <person name="Vollmers J."/>
            <person name="Poulsen M."/>
            <person name="Beemelmanns C."/>
        </authorList>
    </citation>
    <scope>NUCLEOTIDE SEQUENCE [LARGE SCALE GENOMIC DNA]</scope>
    <source>
        <strain evidence="1 2">RB5</strain>
    </source>
</reference>
<dbReference type="EMBL" id="WEGJ01000018">
    <property type="protein sequence ID" value="MQY14152.1"/>
    <property type="molecule type" value="Genomic_DNA"/>
</dbReference>